<comment type="caution">
    <text evidence="3">The sequence shown here is derived from an EMBL/GenBank/DDBJ whole genome shotgun (WGS) entry which is preliminary data.</text>
</comment>
<dbReference type="PANTHER" id="PTHR12828">
    <property type="entry name" value="PROTEASOME MATURATION PROTEIN UMP1"/>
    <property type="match status" value="1"/>
</dbReference>
<keyword evidence="1" id="KW-0143">Chaperone</keyword>
<accession>A0A1X2GPP4</accession>
<dbReference type="STRING" id="101127.A0A1X2GPP4"/>
<evidence type="ECO:0000256" key="1">
    <source>
        <dbReference type="ARBA" id="ARBA00023186"/>
    </source>
</evidence>
<evidence type="ECO:0000313" key="3">
    <source>
        <dbReference type="EMBL" id="ORX58731.1"/>
    </source>
</evidence>
<dbReference type="GO" id="GO:0005737">
    <property type="term" value="C:cytoplasm"/>
    <property type="evidence" value="ECO:0007669"/>
    <property type="project" value="TreeGrafter"/>
</dbReference>
<gene>
    <name evidence="3" type="ORF">DM01DRAFT_1343620</name>
</gene>
<keyword evidence="4" id="KW-1185">Reference proteome</keyword>
<reference evidence="3 4" key="1">
    <citation type="submission" date="2016-07" db="EMBL/GenBank/DDBJ databases">
        <title>Pervasive Adenine N6-methylation of Active Genes in Fungi.</title>
        <authorList>
            <consortium name="DOE Joint Genome Institute"/>
            <person name="Mondo S.J."/>
            <person name="Dannebaum R.O."/>
            <person name="Kuo R.C."/>
            <person name="Labutti K."/>
            <person name="Haridas S."/>
            <person name="Kuo A."/>
            <person name="Salamov A."/>
            <person name="Ahrendt S.R."/>
            <person name="Lipzen A."/>
            <person name="Sullivan W."/>
            <person name="Andreopoulos W.B."/>
            <person name="Clum A."/>
            <person name="Lindquist E."/>
            <person name="Daum C."/>
            <person name="Ramamoorthy G.K."/>
            <person name="Gryganskyi A."/>
            <person name="Culley D."/>
            <person name="Magnuson J.K."/>
            <person name="James T.Y."/>
            <person name="O'Malley M.A."/>
            <person name="Stajich J.E."/>
            <person name="Spatafora J.W."/>
            <person name="Visel A."/>
            <person name="Grigoriev I.V."/>
        </authorList>
    </citation>
    <scope>NUCLEOTIDE SEQUENCE [LARGE SCALE GENOMIC DNA]</scope>
    <source>
        <strain evidence="3 4">NRRL 3301</strain>
    </source>
</reference>
<dbReference type="InterPro" id="IPR008012">
    <property type="entry name" value="Ump1"/>
</dbReference>
<dbReference type="GO" id="GO:0043248">
    <property type="term" value="P:proteasome assembly"/>
    <property type="evidence" value="ECO:0007669"/>
    <property type="project" value="InterPro"/>
</dbReference>
<dbReference type="GO" id="GO:0005634">
    <property type="term" value="C:nucleus"/>
    <property type="evidence" value="ECO:0007669"/>
    <property type="project" value="TreeGrafter"/>
</dbReference>
<dbReference type="Proteomes" id="UP000242146">
    <property type="component" value="Unassembled WGS sequence"/>
</dbReference>
<evidence type="ECO:0000313" key="4">
    <source>
        <dbReference type="Proteomes" id="UP000242146"/>
    </source>
</evidence>
<dbReference type="Pfam" id="PF05348">
    <property type="entry name" value="UMP1"/>
    <property type="match status" value="1"/>
</dbReference>
<sequence length="142" mass="16403">MSLQLTPSSHNDTNVSTFDTSHNEFGVHDTLRHGTRSLKAEVLPGHPLENRLQEWDQTRWELKLNLARQTYGLHAPIKMMMEHDLVSKRTRMPVLPSSNLHTDILLGKDETIDFEDFLNTPDMCTDMLDVHTAMEHKLNMKI</sequence>
<keyword evidence="3" id="KW-0647">Proteasome</keyword>
<dbReference type="OrthoDB" id="15001at2759"/>
<dbReference type="GO" id="GO:0000502">
    <property type="term" value="C:proteasome complex"/>
    <property type="evidence" value="ECO:0007669"/>
    <property type="project" value="UniProtKB-KW"/>
</dbReference>
<comment type="similarity">
    <text evidence="2">Belongs to the POMP/UMP1 family.</text>
</comment>
<dbReference type="AlphaFoldDB" id="A0A1X2GPP4"/>
<protein>
    <submittedName>
        <fullName evidence="3">Proteasome maturation factor UMP1</fullName>
    </submittedName>
</protein>
<organism evidence="3 4">
    <name type="scientific">Hesseltinella vesiculosa</name>
    <dbReference type="NCBI Taxonomy" id="101127"/>
    <lineage>
        <taxon>Eukaryota</taxon>
        <taxon>Fungi</taxon>
        <taxon>Fungi incertae sedis</taxon>
        <taxon>Mucoromycota</taxon>
        <taxon>Mucoromycotina</taxon>
        <taxon>Mucoromycetes</taxon>
        <taxon>Mucorales</taxon>
        <taxon>Cunninghamellaceae</taxon>
        <taxon>Hesseltinella</taxon>
    </lineage>
</organism>
<proteinExistence type="inferred from homology"/>
<dbReference type="PANTHER" id="PTHR12828:SF3">
    <property type="entry name" value="PROTEASOME MATURATION PROTEIN"/>
    <property type="match status" value="1"/>
</dbReference>
<dbReference type="EMBL" id="MCGT01000006">
    <property type="protein sequence ID" value="ORX58731.1"/>
    <property type="molecule type" value="Genomic_DNA"/>
</dbReference>
<name>A0A1X2GPP4_9FUNG</name>
<evidence type="ECO:0000256" key="2">
    <source>
        <dbReference type="ARBA" id="ARBA00043974"/>
    </source>
</evidence>